<evidence type="ECO:0008006" key="6">
    <source>
        <dbReference type="Google" id="ProtNLM"/>
    </source>
</evidence>
<evidence type="ECO:0000256" key="2">
    <source>
        <dbReference type="ARBA" id="ARBA00022705"/>
    </source>
</evidence>
<dbReference type="RefSeq" id="XP_036633047.1">
    <property type="nucleotide sequence ID" value="XM_036774545.1"/>
</dbReference>
<dbReference type="GO" id="GO:0000775">
    <property type="term" value="C:chromosome, centromeric region"/>
    <property type="evidence" value="ECO:0007669"/>
    <property type="project" value="TreeGrafter"/>
</dbReference>
<dbReference type="Proteomes" id="UP000623687">
    <property type="component" value="Unassembled WGS sequence"/>
</dbReference>
<dbReference type="GO" id="GO:0000785">
    <property type="term" value="C:chromatin"/>
    <property type="evidence" value="ECO:0007669"/>
    <property type="project" value="TreeGrafter"/>
</dbReference>
<dbReference type="GeneID" id="59374784"/>
<evidence type="ECO:0000256" key="1">
    <source>
        <dbReference type="ARBA" id="ARBA00007017"/>
    </source>
</evidence>
<sequence>MCDCNLSFSSTSSVDAGSYKFLELPPELATLIESSISSLSTSSSSQHDGNYAGLKIKGVHGEDAVLCTADKTYSMRSVVLSNSVLVVTQPPAPTRSGSPSATDGIHGEATVDPSDTVVIRDTLNEIIELAPTVPKLYKLNALLRGKEYTDSSVDEDVVSTRETADGHGEKDWFSYKDALSQIQASDGELEKGLKDRRILIVNGYLRPITPSFLTHILELALNLMVSLSLTPSRAPVHEIASTLADEDEIPLSVTHQIMAWFGEVNLREDKWAADVKLIVREIGLGLLREHGLGSGIENDAFLEKWKTAVSDKFEDLVEMELLSVRILISYPLGNVLLSASTLSAYGDDTTTTLQYFPASQLPADPPARFAELFLTRTRWRTDDITPFLSDIAVNTKDRDRLLLKYARAVNDKDGLWYTARAQYT</sequence>
<dbReference type="GO" id="GO:0006260">
    <property type="term" value="P:DNA replication"/>
    <property type="evidence" value="ECO:0007669"/>
    <property type="project" value="UniProtKB-KW"/>
</dbReference>
<evidence type="ECO:0000313" key="4">
    <source>
        <dbReference type="EMBL" id="KAF7433020.1"/>
    </source>
</evidence>
<dbReference type="AlphaFoldDB" id="A0A8H6ZVN6"/>
<organism evidence="4 5">
    <name type="scientific">Pleurotus ostreatus</name>
    <name type="common">Oyster mushroom</name>
    <name type="synonym">White-rot fungus</name>
    <dbReference type="NCBI Taxonomy" id="5322"/>
    <lineage>
        <taxon>Eukaryota</taxon>
        <taxon>Fungi</taxon>
        <taxon>Dikarya</taxon>
        <taxon>Basidiomycota</taxon>
        <taxon>Agaricomycotina</taxon>
        <taxon>Agaricomycetes</taxon>
        <taxon>Agaricomycetidae</taxon>
        <taxon>Agaricales</taxon>
        <taxon>Pleurotineae</taxon>
        <taxon>Pleurotaceae</taxon>
        <taxon>Pleurotus</taxon>
    </lineage>
</organism>
<gene>
    <name evidence="4" type="ORF">PC9H_004966</name>
</gene>
<proteinExistence type="inferred from homology"/>
<dbReference type="GO" id="GO:0034088">
    <property type="term" value="P:maintenance of mitotic sister chromatid cohesion"/>
    <property type="evidence" value="ECO:0007669"/>
    <property type="project" value="TreeGrafter"/>
</dbReference>
<keyword evidence="5" id="KW-1185">Reference proteome</keyword>
<accession>A0A8H6ZVN6</accession>
<reference evidence="4" key="1">
    <citation type="submission" date="2019-07" db="EMBL/GenBank/DDBJ databases">
        <authorList>
            <person name="Palmer J.M."/>
        </authorList>
    </citation>
    <scope>NUCLEOTIDE SEQUENCE</scope>
    <source>
        <strain evidence="4">PC9</strain>
    </source>
</reference>
<dbReference type="PANTHER" id="PTHR13395:SF6">
    <property type="entry name" value="SISTER CHROMATID COHESION PROTEIN DCC1"/>
    <property type="match status" value="1"/>
</dbReference>
<dbReference type="Pfam" id="PF09724">
    <property type="entry name" value="Dcc1"/>
    <property type="match status" value="1"/>
</dbReference>
<dbReference type="InterPro" id="IPR019128">
    <property type="entry name" value="Dcc1"/>
</dbReference>
<evidence type="ECO:0000256" key="3">
    <source>
        <dbReference type="SAM" id="MobiDB-lite"/>
    </source>
</evidence>
<dbReference type="GO" id="GO:0031390">
    <property type="term" value="C:Ctf18 RFC-like complex"/>
    <property type="evidence" value="ECO:0007669"/>
    <property type="project" value="InterPro"/>
</dbReference>
<comment type="similarity">
    <text evidence="1">Belongs to the DCC1 family.</text>
</comment>
<keyword evidence="2" id="KW-0235">DNA replication</keyword>
<dbReference type="VEuPathDB" id="FungiDB:PC9H_004966"/>
<name>A0A8H6ZVN6_PLEOS</name>
<comment type="caution">
    <text evidence="4">The sequence shown here is derived from an EMBL/GenBank/DDBJ whole genome shotgun (WGS) entry which is preliminary data.</text>
</comment>
<dbReference type="EMBL" id="JACETU010000003">
    <property type="protein sequence ID" value="KAF7433020.1"/>
    <property type="molecule type" value="Genomic_DNA"/>
</dbReference>
<evidence type="ECO:0000313" key="5">
    <source>
        <dbReference type="Proteomes" id="UP000623687"/>
    </source>
</evidence>
<dbReference type="OrthoDB" id="276989at2759"/>
<dbReference type="PANTHER" id="PTHR13395">
    <property type="entry name" value="SISTER CHROMATID COHESION PROTEIN DCC1-RELATED"/>
    <property type="match status" value="1"/>
</dbReference>
<protein>
    <recommendedName>
        <fullName evidence="6">Sister chromatid cohesion protein DCC1</fullName>
    </recommendedName>
</protein>
<feature type="region of interest" description="Disordered" evidence="3">
    <location>
        <begin position="90"/>
        <end position="109"/>
    </location>
</feature>